<dbReference type="Pfam" id="PF21366">
    <property type="entry name" value="TRAFD1-XIAF1_ZnF"/>
    <property type="match status" value="1"/>
</dbReference>
<evidence type="ECO:0000256" key="3">
    <source>
        <dbReference type="ARBA" id="ARBA00022833"/>
    </source>
</evidence>
<protein>
    <submittedName>
        <fullName evidence="8">Uncharacterized protein LOC113515151 isoform X1</fullName>
    </submittedName>
</protein>
<sequence length="859" mass="93199">MEESEAKICENCKREIPAVNFTIHSVHCARNLRVCPVCKEPVPHQELQEHHDRYHKLLPCKQCGESVCGTDLEDHIRDSCGHTIKSCRFCELELPRHELPAHENYCGVRTEQCPDCKEWVMIKYRQLHLDSNHGFLRLDDDPVVQPKKESPKPTNVPTPSRQSLPRKSNVTKDNSSKNKPKITYPNRPRTEIRCLNDASPLEAPGSSRDGAVAGASGAREVQKAPPKRTNDQPQINTTVANLDKVHKDLPMSRGAIKKRMAPMPPPPVPVRHLVCCSPLQRHQLEQHQRMLQSAHYAAIGLRPVFTPTVFLNRHVYYQDYMNRMHGHAWPGSRMIVPTGYQHGSNRSEHTPARELWPQRRSRSSEHAPPRELRPQPRSRNSEHAPPGELWPQPGPSNSEHAPGGDLWPEPGSSSSEHASAEDSCPQPDTTTPELDPRIDLWTNFSDLKPMSPQEFADRFKHLHLGRESDDETRWVMGSARSGAGAAGNSAEATSSAWTAGNGARSQGSDMRTTRGGATTAGSSARAADNSAGAAGSNAGAASSSAEAAESNAGPADSRVEVMSSNAGAGDSSAGASGSIARSPGSDARSPRSDARSPGSDARSPGSDARSPGSSIWAPGSDARSPGSGARSPGSDARSPGNSIWAWDGPGAAGTGAGATEARAGGSDRFSEIKSSLQELRRGLNEVTAPYNSNISPSDNNINVRPSPRRVNRDPRGSQGFQGHQGLQGHQGTRAPWGSQASDAPQAATQVPLTAQAIAAHDGCEVNAQLPCEFCNVLVPANHLVLHQTGCRPDLTQLRPDLMQLQPRGRGFRRAAPSFYDTLHEEPVIPCEFCTESLPLYLIIEHQERCRRESDQQFPD</sequence>
<feature type="compositionally biased region" description="Low complexity" evidence="5">
    <location>
        <begin position="513"/>
        <end position="555"/>
    </location>
</feature>
<keyword evidence="3 4" id="KW-0862">Zinc</keyword>
<feature type="compositionally biased region" description="Basic and acidic residues" evidence="5">
    <location>
        <begin position="135"/>
        <end position="151"/>
    </location>
</feature>
<evidence type="ECO:0000256" key="2">
    <source>
        <dbReference type="ARBA" id="ARBA00022771"/>
    </source>
</evidence>
<evidence type="ECO:0000259" key="6">
    <source>
        <dbReference type="PROSITE" id="PS50145"/>
    </source>
</evidence>
<feature type="zinc finger region" description="TRAF-type" evidence="4">
    <location>
        <begin position="58"/>
        <end position="99"/>
    </location>
</feature>
<dbReference type="PANTHER" id="PTHR16295:SF10">
    <property type="entry name" value="EXPRESSED PROTEIN"/>
    <property type="match status" value="1"/>
</dbReference>
<dbReference type="PROSITE" id="PS50145">
    <property type="entry name" value="ZF_TRAF"/>
    <property type="match status" value="1"/>
</dbReference>
<feature type="compositionally biased region" description="Low complexity" evidence="5">
    <location>
        <begin position="563"/>
        <end position="587"/>
    </location>
</feature>
<dbReference type="Proteomes" id="UP001652740">
    <property type="component" value="Unplaced"/>
</dbReference>
<dbReference type="InterPro" id="IPR049439">
    <property type="entry name" value="TRAFD1-XIAF1_Znf"/>
</dbReference>
<reference evidence="8" key="1">
    <citation type="submission" date="2025-08" db="UniProtKB">
        <authorList>
            <consortium name="RefSeq"/>
        </authorList>
    </citation>
    <scope>IDENTIFICATION</scope>
    <source>
        <tissue evidence="8">Whole larvae</tissue>
    </source>
</reference>
<feature type="domain" description="TRAF-type" evidence="6">
    <location>
        <begin position="58"/>
        <end position="99"/>
    </location>
</feature>
<dbReference type="InterPro" id="IPR051986">
    <property type="entry name" value="Innate_Immune_Apopt_Reg"/>
</dbReference>
<keyword evidence="7" id="KW-1185">Reference proteome</keyword>
<accession>A0ABM3N244</accession>
<evidence type="ECO:0000256" key="1">
    <source>
        <dbReference type="ARBA" id="ARBA00022723"/>
    </source>
</evidence>
<evidence type="ECO:0000313" key="8">
    <source>
        <dbReference type="RefSeq" id="XP_052757653.1"/>
    </source>
</evidence>
<organism evidence="7 8">
    <name type="scientific">Galleria mellonella</name>
    <name type="common">Greater wax moth</name>
    <dbReference type="NCBI Taxonomy" id="7137"/>
    <lineage>
        <taxon>Eukaryota</taxon>
        <taxon>Metazoa</taxon>
        <taxon>Ecdysozoa</taxon>
        <taxon>Arthropoda</taxon>
        <taxon>Hexapoda</taxon>
        <taxon>Insecta</taxon>
        <taxon>Pterygota</taxon>
        <taxon>Neoptera</taxon>
        <taxon>Endopterygota</taxon>
        <taxon>Lepidoptera</taxon>
        <taxon>Glossata</taxon>
        <taxon>Ditrysia</taxon>
        <taxon>Pyraloidea</taxon>
        <taxon>Pyralidae</taxon>
        <taxon>Galleriinae</taxon>
        <taxon>Galleria</taxon>
    </lineage>
</organism>
<dbReference type="InterPro" id="IPR001293">
    <property type="entry name" value="Znf_TRAF"/>
</dbReference>
<evidence type="ECO:0000256" key="4">
    <source>
        <dbReference type="PROSITE-ProRule" id="PRU00207"/>
    </source>
</evidence>
<feature type="region of interest" description="Disordered" evidence="5">
    <location>
        <begin position="340"/>
        <end position="437"/>
    </location>
</feature>
<evidence type="ECO:0000313" key="7">
    <source>
        <dbReference type="Proteomes" id="UP001652740"/>
    </source>
</evidence>
<feature type="region of interest" description="Disordered" evidence="5">
    <location>
        <begin position="687"/>
        <end position="747"/>
    </location>
</feature>
<feature type="compositionally biased region" description="Low complexity" evidence="5">
    <location>
        <begin position="691"/>
        <end position="702"/>
    </location>
</feature>
<dbReference type="InterPro" id="IPR013083">
    <property type="entry name" value="Znf_RING/FYVE/PHD"/>
</dbReference>
<feature type="region of interest" description="Disordered" evidence="5">
    <location>
        <begin position="135"/>
        <end position="234"/>
    </location>
</feature>
<feature type="region of interest" description="Disordered" evidence="5">
    <location>
        <begin position="480"/>
        <end position="668"/>
    </location>
</feature>
<dbReference type="GeneID" id="113515151"/>
<gene>
    <name evidence="8" type="primary">LOC113515151</name>
</gene>
<dbReference type="Gene3D" id="3.30.40.10">
    <property type="entry name" value="Zinc/RING finger domain, C3HC4 (zinc finger)"/>
    <property type="match status" value="2"/>
</dbReference>
<feature type="compositionally biased region" description="Low complexity" evidence="5">
    <location>
        <begin position="412"/>
        <end position="423"/>
    </location>
</feature>
<keyword evidence="2 4" id="KW-0863">Zinc-finger</keyword>
<feature type="compositionally biased region" description="Polar residues" evidence="5">
    <location>
        <begin position="152"/>
        <end position="173"/>
    </location>
</feature>
<proteinExistence type="predicted"/>
<keyword evidence="1 4" id="KW-0479">Metal-binding</keyword>
<dbReference type="RefSeq" id="XP_052757653.1">
    <property type="nucleotide sequence ID" value="XM_052901693.1"/>
</dbReference>
<dbReference type="PANTHER" id="PTHR16295">
    <property type="entry name" value="TRAF-TYPE ZINC FINGER PROTEIN-RELATED"/>
    <property type="match status" value="1"/>
</dbReference>
<feature type="compositionally biased region" description="Polar residues" evidence="5">
    <location>
        <begin position="738"/>
        <end position="747"/>
    </location>
</feature>
<evidence type="ECO:0000256" key="5">
    <source>
        <dbReference type="SAM" id="MobiDB-lite"/>
    </source>
</evidence>
<feature type="compositionally biased region" description="Low complexity" evidence="5">
    <location>
        <begin position="622"/>
        <end position="638"/>
    </location>
</feature>
<name>A0ABM3N244_GALME</name>
<feature type="compositionally biased region" description="Low complexity" evidence="5">
    <location>
        <begin position="480"/>
        <end position="496"/>
    </location>
</feature>
<feature type="compositionally biased region" description="Basic and acidic residues" evidence="5">
    <location>
        <begin position="362"/>
        <end position="382"/>
    </location>
</feature>
<feature type="compositionally biased region" description="Low complexity" evidence="5">
    <location>
        <begin position="718"/>
        <end position="731"/>
    </location>
</feature>